<dbReference type="InterPro" id="IPR027802">
    <property type="entry name" value="Multi-ubiquitin_dom"/>
</dbReference>
<dbReference type="EMBL" id="LCDF01000039">
    <property type="protein sequence ID" value="KKS45838.1"/>
    <property type="molecule type" value="Genomic_DNA"/>
</dbReference>
<accession>A0A0G1C876</accession>
<sequence>MPDNNKQGPKYFVEIEGTEYEWSKETITVPEIRQLGNLPADQPIIEVDPDNNERTLAEDEVVTLKPGHRFGKKISYKRG</sequence>
<proteinExistence type="predicted"/>
<evidence type="ECO:0000259" key="1">
    <source>
        <dbReference type="Pfam" id="PF14452"/>
    </source>
</evidence>
<dbReference type="AlphaFoldDB" id="A0A0G1C876"/>
<feature type="domain" description="Multi-ubiquitin" evidence="1">
    <location>
        <begin position="14"/>
        <end position="70"/>
    </location>
</feature>
<dbReference type="STRING" id="1618659.UV11_C0039G0017"/>
<evidence type="ECO:0000313" key="3">
    <source>
        <dbReference type="Proteomes" id="UP000034036"/>
    </source>
</evidence>
<dbReference type="Proteomes" id="UP000034036">
    <property type="component" value="Unassembled WGS sequence"/>
</dbReference>
<comment type="caution">
    <text evidence="2">The sequence shown here is derived from an EMBL/GenBank/DDBJ whole genome shotgun (WGS) entry which is preliminary data.</text>
</comment>
<dbReference type="Pfam" id="PF14452">
    <property type="entry name" value="Multi_ubiq"/>
    <property type="match status" value="1"/>
</dbReference>
<protein>
    <recommendedName>
        <fullName evidence="1">Multi-ubiquitin domain-containing protein</fullName>
    </recommendedName>
</protein>
<reference evidence="2 3" key="1">
    <citation type="journal article" date="2015" name="Nature">
        <title>rRNA introns, odd ribosomes, and small enigmatic genomes across a large radiation of phyla.</title>
        <authorList>
            <person name="Brown C.T."/>
            <person name="Hug L.A."/>
            <person name="Thomas B.C."/>
            <person name="Sharon I."/>
            <person name="Castelle C.J."/>
            <person name="Singh A."/>
            <person name="Wilkins M.J."/>
            <person name="Williams K.H."/>
            <person name="Banfield J.F."/>
        </authorList>
    </citation>
    <scope>NUCLEOTIDE SEQUENCE [LARGE SCALE GENOMIC DNA]</scope>
</reference>
<name>A0A0G1C876_9BACT</name>
<organism evidence="2 3">
    <name type="scientific">Candidatus Giovannonibacteria bacterium GW2011_GWF2_42_19</name>
    <dbReference type="NCBI Taxonomy" id="1618659"/>
    <lineage>
        <taxon>Bacteria</taxon>
        <taxon>Candidatus Giovannoniibacteriota</taxon>
    </lineage>
</organism>
<gene>
    <name evidence="2" type="ORF">UV11_C0039G0017</name>
</gene>
<evidence type="ECO:0000313" key="2">
    <source>
        <dbReference type="EMBL" id="KKS45838.1"/>
    </source>
</evidence>